<dbReference type="RefSeq" id="XP_046073609.1">
    <property type="nucleotide sequence ID" value="XM_046215991.1"/>
</dbReference>
<accession>A0AAD4KUN5</accession>
<protein>
    <submittedName>
        <fullName evidence="1">Uncharacterized protein</fullName>
    </submittedName>
</protein>
<name>A0AAD4KUN5_9EURO</name>
<sequence>MMGSALSNQKPKNHYDEILDEKSTENDVESDAFSFPYIVVEEIIARAPVPSHNHRAGSWLHTYHDTENDFATEREELEPLKGSNPPLRGQPSPVLWTYPAKYFDYVSQNRSGCVTRESAGRNRIITGRKRRIQGLLMCSYDNRSGYTRAPESKGIIYRPKSRRCDMFSRWFRKERVWHRIEV</sequence>
<gene>
    <name evidence="1" type="ORF">BGW36DRAFT_377360</name>
</gene>
<evidence type="ECO:0000313" key="1">
    <source>
        <dbReference type="EMBL" id="KAH8699145.1"/>
    </source>
</evidence>
<dbReference type="GeneID" id="70246278"/>
<keyword evidence="2" id="KW-1185">Reference proteome</keyword>
<reference evidence="1" key="1">
    <citation type="submission" date="2021-12" db="EMBL/GenBank/DDBJ databases">
        <title>Convergent genome expansion in fungi linked to evolution of root-endophyte symbiosis.</title>
        <authorList>
            <consortium name="DOE Joint Genome Institute"/>
            <person name="Ke Y.-H."/>
            <person name="Bonito G."/>
            <person name="Liao H.-L."/>
            <person name="Looney B."/>
            <person name="Rojas-Flechas A."/>
            <person name="Nash J."/>
            <person name="Hameed K."/>
            <person name="Schadt C."/>
            <person name="Martin F."/>
            <person name="Crous P.W."/>
            <person name="Miettinen O."/>
            <person name="Magnuson J.K."/>
            <person name="Labbe J."/>
            <person name="Jacobson D."/>
            <person name="Doktycz M.J."/>
            <person name="Veneault-Fourrey C."/>
            <person name="Kuo A."/>
            <person name="Mondo S."/>
            <person name="Calhoun S."/>
            <person name="Riley R."/>
            <person name="Ohm R."/>
            <person name="LaButti K."/>
            <person name="Andreopoulos B."/>
            <person name="Pangilinan J."/>
            <person name="Nolan M."/>
            <person name="Tritt A."/>
            <person name="Clum A."/>
            <person name="Lipzen A."/>
            <person name="Daum C."/>
            <person name="Barry K."/>
            <person name="Grigoriev I.V."/>
            <person name="Vilgalys R."/>
        </authorList>
    </citation>
    <scope>NUCLEOTIDE SEQUENCE</scope>
    <source>
        <strain evidence="1">PMI_201</strain>
    </source>
</reference>
<dbReference type="EMBL" id="JAJTJA010000005">
    <property type="protein sequence ID" value="KAH8699145.1"/>
    <property type="molecule type" value="Genomic_DNA"/>
</dbReference>
<comment type="caution">
    <text evidence="1">The sequence shown here is derived from an EMBL/GenBank/DDBJ whole genome shotgun (WGS) entry which is preliminary data.</text>
</comment>
<proteinExistence type="predicted"/>
<organism evidence="1 2">
    <name type="scientific">Talaromyces proteolyticus</name>
    <dbReference type="NCBI Taxonomy" id="1131652"/>
    <lineage>
        <taxon>Eukaryota</taxon>
        <taxon>Fungi</taxon>
        <taxon>Dikarya</taxon>
        <taxon>Ascomycota</taxon>
        <taxon>Pezizomycotina</taxon>
        <taxon>Eurotiomycetes</taxon>
        <taxon>Eurotiomycetidae</taxon>
        <taxon>Eurotiales</taxon>
        <taxon>Trichocomaceae</taxon>
        <taxon>Talaromyces</taxon>
        <taxon>Talaromyces sect. Bacilispori</taxon>
    </lineage>
</organism>
<dbReference type="AlphaFoldDB" id="A0AAD4KUN5"/>
<evidence type="ECO:0000313" key="2">
    <source>
        <dbReference type="Proteomes" id="UP001201262"/>
    </source>
</evidence>
<dbReference type="Proteomes" id="UP001201262">
    <property type="component" value="Unassembled WGS sequence"/>
</dbReference>